<gene>
    <name evidence="2" type="ORF">DNL40_05465</name>
</gene>
<protein>
    <submittedName>
        <fullName evidence="2">Glycosyltransferase family 2 protein</fullName>
    </submittedName>
</protein>
<comment type="caution">
    <text evidence="2">The sequence shown here is derived from an EMBL/GenBank/DDBJ whole genome shotgun (WGS) entry which is preliminary data.</text>
</comment>
<dbReference type="Proteomes" id="UP000248783">
    <property type="component" value="Unassembled WGS sequence"/>
</dbReference>
<accession>A0A2W5X1Z4</accession>
<dbReference type="InterPro" id="IPR001173">
    <property type="entry name" value="Glyco_trans_2-like"/>
</dbReference>
<dbReference type="InterPro" id="IPR050834">
    <property type="entry name" value="Glycosyltransf_2"/>
</dbReference>
<dbReference type="AlphaFoldDB" id="A0A2W5X1Z4"/>
<name>A0A2W5X1Z4_9MICO</name>
<dbReference type="SUPFAM" id="SSF53448">
    <property type="entry name" value="Nucleotide-diphospho-sugar transferases"/>
    <property type="match status" value="1"/>
</dbReference>
<dbReference type="GO" id="GO:0016740">
    <property type="term" value="F:transferase activity"/>
    <property type="evidence" value="ECO:0007669"/>
    <property type="project" value="UniProtKB-KW"/>
</dbReference>
<proteinExistence type="predicted"/>
<organism evidence="2 3">
    <name type="scientific">Xylanimonas oleitrophica</name>
    <dbReference type="NCBI Taxonomy" id="2607479"/>
    <lineage>
        <taxon>Bacteria</taxon>
        <taxon>Bacillati</taxon>
        <taxon>Actinomycetota</taxon>
        <taxon>Actinomycetes</taxon>
        <taxon>Micrococcales</taxon>
        <taxon>Promicromonosporaceae</taxon>
        <taxon>Xylanimonas</taxon>
    </lineage>
</organism>
<reference evidence="2 3" key="1">
    <citation type="submission" date="2018-06" db="EMBL/GenBank/DDBJ databases">
        <title>Whole genome sequencing of a novel hydrocarbon degrading bacterial strain, PW21 isolated from oil contaminated produced water sample.</title>
        <authorList>
            <person name="Nagkirti P."/>
            <person name="Shaikh A."/>
            <person name="Gowdaman V."/>
            <person name="Engineer A.E."/>
            <person name="Dagar S."/>
            <person name="Dhakephalkar P.K."/>
        </authorList>
    </citation>
    <scope>NUCLEOTIDE SEQUENCE [LARGE SCALE GENOMIC DNA]</scope>
    <source>
        <strain evidence="2 3">PW21</strain>
    </source>
</reference>
<evidence type="ECO:0000313" key="2">
    <source>
        <dbReference type="EMBL" id="PZR54345.1"/>
    </source>
</evidence>
<evidence type="ECO:0000313" key="3">
    <source>
        <dbReference type="Proteomes" id="UP000248783"/>
    </source>
</evidence>
<dbReference type="PANTHER" id="PTHR43685:SF2">
    <property type="entry name" value="GLYCOSYLTRANSFERASE 2-LIKE DOMAIN-CONTAINING PROTEIN"/>
    <property type="match status" value="1"/>
</dbReference>
<keyword evidence="2" id="KW-0808">Transferase</keyword>
<sequence length="297" mass="33546">MPLDIMLPYWGDPAILKKTVESVFAQTSDDWRLTVVDDAYPDLTVKEWFATIDDPRVRYVRKEQNEGITANYRTCLELATQDYMMFLGSDDMLLPNFVEVVTAAVAAHPGVDVVQPGVQVIDEHDRVVRTLVDEVKQCVTMPRGSGTRVVGGESLATSLLHADWMYWPSLVFRTETVRRTPFRDGFPLIQDLALVIDMILAGGRMLLLPAVCFSYRRHQASASSATLLDGRRFQGERDYFAFAAQQMREHGWRRAERAARLHVTSRLHALTLLPRAVRERGASPRPLLRHAFGSSSS</sequence>
<dbReference type="InterPro" id="IPR029044">
    <property type="entry name" value="Nucleotide-diphossugar_trans"/>
</dbReference>
<dbReference type="EMBL" id="QKWH01000002">
    <property type="protein sequence ID" value="PZR54345.1"/>
    <property type="molecule type" value="Genomic_DNA"/>
</dbReference>
<feature type="domain" description="Glycosyltransferase 2-like" evidence="1">
    <location>
        <begin position="5"/>
        <end position="124"/>
    </location>
</feature>
<dbReference type="Gene3D" id="3.90.550.10">
    <property type="entry name" value="Spore Coat Polysaccharide Biosynthesis Protein SpsA, Chain A"/>
    <property type="match status" value="1"/>
</dbReference>
<evidence type="ECO:0000259" key="1">
    <source>
        <dbReference type="Pfam" id="PF00535"/>
    </source>
</evidence>
<dbReference type="RefSeq" id="WP_111250202.1">
    <property type="nucleotide sequence ID" value="NZ_QKWH01000002.1"/>
</dbReference>
<dbReference type="Pfam" id="PF00535">
    <property type="entry name" value="Glycos_transf_2"/>
    <property type="match status" value="1"/>
</dbReference>
<keyword evidence="3" id="KW-1185">Reference proteome</keyword>
<dbReference type="PANTHER" id="PTHR43685">
    <property type="entry name" value="GLYCOSYLTRANSFERASE"/>
    <property type="match status" value="1"/>
</dbReference>